<geneLocation type="mitochondrion" evidence="3"/>
<evidence type="ECO:0000313" key="2">
    <source>
        <dbReference type="EMBL" id="CEO97241.1"/>
    </source>
</evidence>
<evidence type="ECO:0000313" key="5">
    <source>
        <dbReference type="Proteomes" id="UP000290189"/>
    </source>
</evidence>
<dbReference type="EMBL" id="OVEO01000008">
    <property type="protein sequence ID" value="SPQ97549.1"/>
    <property type="molecule type" value="Genomic_DNA"/>
</dbReference>
<evidence type="ECO:0000256" key="1">
    <source>
        <dbReference type="SAM" id="MobiDB-lite"/>
    </source>
</evidence>
<name>A0A0G4IQ15_PLABS</name>
<organism evidence="2 4">
    <name type="scientific">Plasmodiophora brassicae</name>
    <name type="common">Clubroot disease agent</name>
    <dbReference type="NCBI Taxonomy" id="37360"/>
    <lineage>
        <taxon>Eukaryota</taxon>
        <taxon>Sar</taxon>
        <taxon>Rhizaria</taxon>
        <taxon>Endomyxa</taxon>
        <taxon>Phytomyxea</taxon>
        <taxon>Plasmodiophorida</taxon>
        <taxon>Plasmodiophoridae</taxon>
        <taxon>Plasmodiophora</taxon>
    </lineage>
</organism>
<dbReference type="EMBL" id="CDSF01000079">
    <property type="protein sequence ID" value="CEO97241.1"/>
    <property type="molecule type" value="Genomic_DNA"/>
</dbReference>
<evidence type="ECO:0000313" key="3">
    <source>
        <dbReference type="EMBL" id="SPQ97549.1"/>
    </source>
</evidence>
<keyword evidence="3" id="KW-0496">Mitochondrion</keyword>
<reference evidence="2 4" key="1">
    <citation type="submission" date="2015-02" db="EMBL/GenBank/DDBJ databases">
        <authorList>
            <person name="Chooi Y.-H."/>
        </authorList>
    </citation>
    <scope>NUCLEOTIDE SEQUENCE [LARGE SCALE GENOMIC DNA]</scope>
    <source>
        <strain evidence="2">E3</strain>
    </source>
</reference>
<dbReference type="Proteomes" id="UP000039324">
    <property type="component" value="Unassembled WGS sequence"/>
</dbReference>
<gene>
    <name evidence="2" type="ORF">PBRA_000586</name>
    <name evidence="3" type="ORF">PLBR_LOCUS4764</name>
</gene>
<keyword evidence="4" id="KW-1185">Reference proteome</keyword>
<sequence length="395" mass="43961">MPSPSGVDLRANVESKRDALCRLFQDYDHGRVGADGLQAGLARLDVFATRAYLLALSKPPLRLATFLHALTVPDSTRFKLDGADPMNFVKRLGSIDTVAEKSHERPSVTRYRGTVENRGSYANRQDVRVTIQTMFRDLKQGAISGDAVRNALIDMGFEITPTRSRLINACERGSACGFRDLSMEFGEPRLSVVADECRSEAADREARRHAGEPDVAPTATRPSRTRYVECRGNAGAGNPNGWVEPHDDDPPVRNVGRRHCYDALQRGSLMNDRMLVPRRLQNGEVYRSPGHAPARPAQYDDLVQPNMIVRESVPAPITLAHSEPAEDVDEGPRRWRRRRPGPPFQLQVPWGTERDVDPLGAVQRPFAPQLRRFEMLAAQAGREIAQLDAAMSQRA</sequence>
<protein>
    <submittedName>
        <fullName evidence="2">Uncharacterized protein</fullName>
    </submittedName>
</protein>
<dbReference type="AlphaFoldDB" id="A0A0G4IQ15"/>
<proteinExistence type="predicted"/>
<reference evidence="3 5" key="2">
    <citation type="submission" date="2018-03" db="EMBL/GenBank/DDBJ databases">
        <authorList>
            <person name="Fogelqvist J."/>
        </authorList>
    </citation>
    <scope>NUCLEOTIDE SEQUENCE [LARGE SCALE GENOMIC DNA]</scope>
</reference>
<evidence type="ECO:0000313" key="4">
    <source>
        <dbReference type="Proteomes" id="UP000039324"/>
    </source>
</evidence>
<feature type="region of interest" description="Disordered" evidence="1">
    <location>
        <begin position="317"/>
        <end position="351"/>
    </location>
</feature>
<accession>A0A0G4IQ15</accession>
<dbReference type="Proteomes" id="UP000290189">
    <property type="component" value="Unassembled WGS sequence"/>
</dbReference>